<feature type="region of interest" description="Disordered" evidence="1">
    <location>
        <begin position="83"/>
        <end position="104"/>
    </location>
</feature>
<dbReference type="Pfam" id="PF05973">
    <property type="entry name" value="Gp49"/>
    <property type="match status" value="1"/>
</dbReference>
<proteinExistence type="predicted"/>
<dbReference type="Proteomes" id="UP001183629">
    <property type="component" value="Unassembled WGS sequence"/>
</dbReference>
<reference evidence="2 3" key="1">
    <citation type="submission" date="2023-07" db="EMBL/GenBank/DDBJ databases">
        <title>Sequencing the genomes of 1000 actinobacteria strains.</title>
        <authorList>
            <person name="Klenk H.-P."/>
        </authorList>
    </citation>
    <scope>NUCLEOTIDE SEQUENCE [LARGE SCALE GENOMIC DNA]</scope>
    <source>
        <strain evidence="2 3">DSM 44711</strain>
    </source>
</reference>
<dbReference type="InterPro" id="IPR009241">
    <property type="entry name" value="HigB-like"/>
</dbReference>
<evidence type="ECO:0000313" key="3">
    <source>
        <dbReference type="Proteomes" id="UP001183629"/>
    </source>
</evidence>
<dbReference type="AlphaFoldDB" id="A0AAE4CS61"/>
<protein>
    <submittedName>
        <fullName evidence="2">Component of toxin-antitoxin plasmid stabilization module</fullName>
    </submittedName>
</protein>
<evidence type="ECO:0000313" key="2">
    <source>
        <dbReference type="EMBL" id="MDR7322675.1"/>
    </source>
</evidence>
<comment type="caution">
    <text evidence="2">The sequence shown here is derived from an EMBL/GenBank/DDBJ whole genome shotgun (WGS) entry which is preliminary data.</text>
</comment>
<keyword evidence="3" id="KW-1185">Reference proteome</keyword>
<accession>A0AAE4CS61</accession>
<evidence type="ECO:0000256" key="1">
    <source>
        <dbReference type="SAM" id="MobiDB-lite"/>
    </source>
</evidence>
<sequence length="104" mass="12077">MGKRVARDEFLSLPEAGQAALHDLFTRYENGRERAGEVEPVKDTDLWEFRVQVGTNPFRAYFFKDGPKYVIVVVCTYKNQRKMSKTDKSTARRRMASWRAQGVD</sequence>
<gene>
    <name evidence="2" type="ORF">J2S44_002925</name>
</gene>
<dbReference type="RefSeq" id="WP_310413425.1">
    <property type="nucleotide sequence ID" value="NZ_JAVDYC010000001.1"/>
</dbReference>
<organism evidence="2 3">
    <name type="scientific">Catenuloplanes niger</name>
    <dbReference type="NCBI Taxonomy" id="587534"/>
    <lineage>
        <taxon>Bacteria</taxon>
        <taxon>Bacillati</taxon>
        <taxon>Actinomycetota</taxon>
        <taxon>Actinomycetes</taxon>
        <taxon>Micromonosporales</taxon>
        <taxon>Micromonosporaceae</taxon>
        <taxon>Catenuloplanes</taxon>
    </lineage>
</organism>
<name>A0AAE4CS61_9ACTN</name>
<dbReference type="EMBL" id="JAVDYC010000001">
    <property type="protein sequence ID" value="MDR7322675.1"/>
    <property type="molecule type" value="Genomic_DNA"/>
</dbReference>